<dbReference type="PRINTS" id="PR00171">
    <property type="entry name" value="SUGRTRNSPORT"/>
</dbReference>
<name>A0A4P9XME8_9FUNG</name>
<evidence type="ECO:0000256" key="4">
    <source>
        <dbReference type="ARBA" id="ARBA00022692"/>
    </source>
</evidence>
<dbReference type="SUPFAM" id="SSF103473">
    <property type="entry name" value="MFS general substrate transporter"/>
    <property type="match status" value="1"/>
</dbReference>
<dbReference type="OrthoDB" id="8120565at2759"/>
<dbReference type="PROSITE" id="PS00216">
    <property type="entry name" value="SUGAR_TRANSPORT_1"/>
    <property type="match status" value="2"/>
</dbReference>
<feature type="transmembrane region" description="Helical" evidence="8">
    <location>
        <begin position="289"/>
        <end position="312"/>
    </location>
</feature>
<keyword evidence="11" id="KW-1185">Reference proteome</keyword>
<dbReference type="Proteomes" id="UP000271241">
    <property type="component" value="Unassembled WGS sequence"/>
</dbReference>
<dbReference type="InterPro" id="IPR050360">
    <property type="entry name" value="MFS_Sugar_Transporters"/>
</dbReference>
<dbReference type="GO" id="GO:0005351">
    <property type="term" value="F:carbohydrate:proton symporter activity"/>
    <property type="evidence" value="ECO:0007669"/>
    <property type="project" value="TreeGrafter"/>
</dbReference>
<evidence type="ECO:0000256" key="5">
    <source>
        <dbReference type="ARBA" id="ARBA00022989"/>
    </source>
</evidence>
<protein>
    <submittedName>
        <fullName evidence="10">General substrate transporter</fullName>
    </submittedName>
</protein>
<feature type="transmembrane region" description="Helical" evidence="8">
    <location>
        <begin position="136"/>
        <end position="157"/>
    </location>
</feature>
<feature type="transmembrane region" description="Helical" evidence="8">
    <location>
        <begin position="253"/>
        <end position="274"/>
    </location>
</feature>
<evidence type="ECO:0000256" key="1">
    <source>
        <dbReference type="ARBA" id="ARBA00004141"/>
    </source>
</evidence>
<evidence type="ECO:0000256" key="8">
    <source>
        <dbReference type="SAM" id="Phobius"/>
    </source>
</evidence>
<evidence type="ECO:0000313" key="10">
    <source>
        <dbReference type="EMBL" id="RKP07078.1"/>
    </source>
</evidence>
<feature type="domain" description="Major facilitator superfamily (MFS) profile" evidence="9">
    <location>
        <begin position="9"/>
        <end position="443"/>
    </location>
</feature>
<evidence type="ECO:0000256" key="6">
    <source>
        <dbReference type="ARBA" id="ARBA00023136"/>
    </source>
</evidence>
<feature type="transmembrane region" description="Helical" evidence="8">
    <location>
        <begin position="107"/>
        <end position="124"/>
    </location>
</feature>
<dbReference type="GO" id="GO:0016020">
    <property type="term" value="C:membrane"/>
    <property type="evidence" value="ECO:0007669"/>
    <property type="project" value="UniProtKB-SubCell"/>
</dbReference>
<keyword evidence="5 8" id="KW-1133">Transmembrane helix</keyword>
<dbReference type="InterPro" id="IPR005829">
    <property type="entry name" value="Sugar_transporter_CS"/>
</dbReference>
<dbReference type="Pfam" id="PF00083">
    <property type="entry name" value="Sugar_tr"/>
    <property type="match status" value="1"/>
</dbReference>
<keyword evidence="4 8" id="KW-0812">Transmembrane</keyword>
<evidence type="ECO:0000259" key="9">
    <source>
        <dbReference type="PROSITE" id="PS50850"/>
    </source>
</evidence>
<dbReference type="PROSITE" id="PS00217">
    <property type="entry name" value="SUGAR_TRANSPORT_2"/>
    <property type="match status" value="1"/>
</dbReference>
<dbReference type="AlphaFoldDB" id="A0A4P9XME8"/>
<dbReference type="STRING" id="78915.A0A4P9XME8"/>
<feature type="transmembrane region" description="Helical" evidence="8">
    <location>
        <begin position="415"/>
        <end position="437"/>
    </location>
</feature>
<dbReference type="InterPro" id="IPR003663">
    <property type="entry name" value="Sugar/inositol_transpt"/>
</dbReference>
<keyword evidence="3 7" id="KW-0813">Transport</keyword>
<accession>A0A4P9XME8</accession>
<dbReference type="InterPro" id="IPR020846">
    <property type="entry name" value="MFS_dom"/>
</dbReference>
<dbReference type="InterPro" id="IPR036259">
    <property type="entry name" value="MFS_trans_sf"/>
</dbReference>
<comment type="subcellular location">
    <subcellularLocation>
        <location evidence="1">Membrane</location>
        <topology evidence="1">Multi-pass membrane protein</topology>
    </subcellularLocation>
</comment>
<feature type="transmembrane region" description="Helical" evidence="8">
    <location>
        <begin position="77"/>
        <end position="95"/>
    </location>
</feature>
<feature type="transmembrane region" description="Helical" evidence="8">
    <location>
        <begin position="169"/>
        <end position="188"/>
    </location>
</feature>
<proteinExistence type="inferred from homology"/>
<comment type="similarity">
    <text evidence="2 7">Belongs to the major facilitator superfamily. Sugar transporter (TC 2.A.1.1) family.</text>
</comment>
<evidence type="ECO:0000256" key="2">
    <source>
        <dbReference type="ARBA" id="ARBA00010992"/>
    </source>
</evidence>
<dbReference type="Gene3D" id="1.20.1250.20">
    <property type="entry name" value="MFS general substrate transporter like domains"/>
    <property type="match status" value="1"/>
</dbReference>
<gene>
    <name evidence="10" type="ORF">THASP1DRAFT_17600</name>
</gene>
<organism evidence="10 11">
    <name type="scientific">Thamnocephalis sphaerospora</name>
    <dbReference type="NCBI Taxonomy" id="78915"/>
    <lineage>
        <taxon>Eukaryota</taxon>
        <taxon>Fungi</taxon>
        <taxon>Fungi incertae sedis</taxon>
        <taxon>Zoopagomycota</taxon>
        <taxon>Zoopagomycotina</taxon>
        <taxon>Zoopagomycetes</taxon>
        <taxon>Zoopagales</taxon>
        <taxon>Sigmoideomycetaceae</taxon>
        <taxon>Thamnocephalis</taxon>
    </lineage>
</organism>
<feature type="transmembrane region" description="Helical" evidence="8">
    <location>
        <begin position="319"/>
        <end position="345"/>
    </location>
</feature>
<feature type="transmembrane region" description="Helical" evidence="8">
    <location>
        <begin position="52"/>
        <end position="70"/>
    </location>
</feature>
<feature type="transmembrane region" description="Helical" evidence="8">
    <location>
        <begin position="351"/>
        <end position="378"/>
    </location>
</feature>
<sequence>MLNGYMILTVLVSAMGGLLFGYDVGVISGVLIMDSFNETFRFGSETERGFTVSILLIGALVGSLGVFYFADRFGRRRSCMGGSIVFIAGGLMQTFADSLPLLTAGRFISGLSVGVLSMAVPLYLSEVSPKEYRGMMVAMQQLAITVGILLAFCVNYGTERIDGDASWRIPFGVQNVFAIFMAAGMVFLPSSPRWLMSRGRVDQAMCALRRLRNSSGIMVQQELDEIQDSIRLEREIGDGSWKEVAVNGMWRRVLLGVCLQMFQQLTGINAIMYYSPKILSNAGFSSHSVTLLVTAGAGVVNVLMTLPGMYLVDRVGRRVLLLLGAGIMAVAMAILGIMIAIYAPAFEAPAVPWVCLVMLYLFIVGFAPSWGPIGWIYPSEIYPLRIRAKAMSLTTASNWLFNAIVALAVPPSLAAAPWGPMIAFAALLVLMAIWVYFTLPETKGKSLEEVDALFGQDGFSSPYEAKLGFPKGGH</sequence>
<evidence type="ECO:0000256" key="3">
    <source>
        <dbReference type="ARBA" id="ARBA00022448"/>
    </source>
</evidence>
<feature type="transmembrane region" description="Helical" evidence="8">
    <location>
        <begin position="7"/>
        <end position="32"/>
    </location>
</feature>
<evidence type="ECO:0000256" key="7">
    <source>
        <dbReference type="RuleBase" id="RU003346"/>
    </source>
</evidence>
<keyword evidence="6 8" id="KW-0472">Membrane</keyword>
<reference evidence="11" key="1">
    <citation type="journal article" date="2018" name="Nat. Microbiol.">
        <title>Leveraging single-cell genomics to expand the fungal tree of life.</title>
        <authorList>
            <person name="Ahrendt S.R."/>
            <person name="Quandt C.A."/>
            <person name="Ciobanu D."/>
            <person name="Clum A."/>
            <person name="Salamov A."/>
            <person name="Andreopoulos B."/>
            <person name="Cheng J.F."/>
            <person name="Woyke T."/>
            <person name="Pelin A."/>
            <person name="Henrissat B."/>
            <person name="Reynolds N.K."/>
            <person name="Benny G.L."/>
            <person name="Smith M.E."/>
            <person name="James T.Y."/>
            <person name="Grigoriev I.V."/>
        </authorList>
    </citation>
    <scope>NUCLEOTIDE SEQUENCE [LARGE SCALE GENOMIC DNA]</scope>
    <source>
        <strain evidence="11">RSA 1356</strain>
    </source>
</reference>
<dbReference type="EMBL" id="KZ992770">
    <property type="protein sequence ID" value="RKP07078.1"/>
    <property type="molecule type" value="Genomic_DNA"/>
</dbReference>
<dbReference type="PANTHER" id="PTHR48022">
    <property type="entry name" value="PLASTIDIC GLUCOSE TRANSPORTER 4"/>
    <property type="match status" value="1"/>
</dbReference>
<evidence type="ECO:0000313" key="11">
    <source>
        <dbReference type="Proteomes" id="UP000271241"/>
    </source>
</evidence>
<dbReference type="PROSITE" id="PS50850">
    <property type="entry name" value="MFS"/>
    <property type="match status" value="1"/>
</dbReference>
<dbReference type="PANTHER" id="PTHR48022:SF2">
    <property type="entry name" value="PLASTIDIC GLUCOSE TRANSPORTER 4"/>
    <property type="match status" value="1"/>
</dbReference>
<dbReference type="InterPro" id="IPR005828">
    <property type="entry name" value="MFS_sugar_transport-like"/>
</dbReference>
<dbReference type="FunFam" id="1.20.1250.20:FF:000026">
    <property type="entry name" value="MFS quinate transporter QutD"/>
    <property type="match status" value="1"/>
</dbReference>
<dbReference type="NCBIfam" id="TIGR00879">
    <property type="entry name" value="SP"/>
    <property type="match status" value="1"/>
</dbReference>